<proteinExistence type="predicted"/>
<dbReference type="Proteomes" id="UP000712281">
    <property type="component" value="Unassembled WGS sequence"/>
</dbReference>
<accession>A0A8S9H328</accession>
<feature type="region of interest" description="Disordered" evidence="1">
    <location>
        <begin position="19"/>
        <end position="54"/>
    </location>
</feature>
<reference evidence="2" key="1">
    <citation type="submission" date="2019-12" db="EMBL/GenBank/DDBJ databases">
        <title>Genome sequencing and annotation of Brassica cretica.</title>
        <authorList>
            <person name="Studholme D.J."/>
            <person name="Sarris P.F."/>
        </authorList>
    </citation>
    <scope>NUCLEOTIDE SEQUENCE</scope>
    <source>
        <strain evidence="2">PFS-001/15</strain>
        <tissue evidence="2">Leaf</tissue>
    </source>
</reference>
<feature type="compositionally biased region" description="Low complexity" evidence="1">
    <location>
        <begin position="44"/>
        <end position="54"/>
    </location>
</feature>
<dbReference type="AlphaFoldDB" id="A0A8S9H328"/>
<dbReference type="EMBL" id="QGKW02001988">
    <property type="protein sequence ID" value="KAF2550622.1"/>
    <property type="molecule type" value="Genomic_DNA"/>
</dbReference>
<gene>
    <name evidence="2" type="ORF">F2Q68_00035675</name>
</gene>
<sequence length="54" mass="5649">MSSSSCSSALSSCTYYSSWIPTRKPLPSVSGPPPNLLRGGGRGSPRTPSYELST</sequence>
<evidence type="ECO:0000313" key="2">
    <source>
        <dbReference type="EMBL" id="KAF2550622.1"/>
    </source>
</evidence>
<comment type="caution">
    <text evidence="2">The sequence shown here is derived from an EMBL/GenBank/DDBJ whole genome shotgun (WGS) entry which is preliminary data.</text>
</comment>
<evidence type="ECO:0000256" key="1">
    <source>
        <dbReference type="SAM" id="MobiDB-lite"/>
    </source>
</evidence>
<organism evidence="2 3">
    <name type="scientific">Brassica cretica</name>
    <name type="common">Mustard</name>
    <dbReference type="NCBI Taxonomy" id="69181"/>
    <lineage>
        <taxon>Eukaryota</taxon>
        <taxon>Viridiplantae</taxon>
        <taxon>Streptophyta</taxon>
        <taxon>Embryophyta</taxon>
        <taxon>Tracheophyta</taxon>
        <taxon>Spermatophyta</taxon>
        <taxon>Magnoliopsida</taxon>
        <taxon>eudicotyledons</taxon>
        <taxon>Gunneridae</taxon>
        <taxon>Pentapetalae</taxon>
        <taxon>rosids</taxon>
        <taxon>malvids</taxon>
        <taxon>Brassicales</taxon>
        <taxon>Brassicaceae</taxon>
        <taxon>Brassiceae</taxon>
        <taxon>Brassica</taxon>
    </lineage>
</organism>
<name>A0A8S9H328_BRACR</name>
<protein>
    <submittedName>
        <fullName evidence="2">Uncharacterized protein</fullName>
    </submittedName>
</protein>
<evidence type="ECO:0000313" key="3">
    <source>
        <dbReference type="Proteomes" id="UP000712281"/>
    </source>
</evidence>